<gene>
    <name evidence="2" type="ORF">TRFO_19875</name>
</gene>
<comment type="caution">
    <text evidence="2">The sequence shown here is derived from an EMBL/GenBank/DDBJ whole genome shotgun (WGS) entry which is preliminary data.</text>
</comment>
<evidence type="ECO:0000256" key="1">
    <source>
        <dbReference type="SAM" id="MobiDB-lite"/>
    </source>
</evidence>
<organism evidence="2 3">
    <name type="scientific">Tritrichomonas foetus</name>
    <dbReference type="NCBI Taxonomy" id="1144522"/>
    <lineage>
        <taxon>Eukaryota</taxon>
        <taxon>Metamonada</taxon>
        <taxon>Parabasalia</taxon>
        <taxon>Tritrichomonadida</taxon>
        <taxon>Tritrichomonadidae</taxon>
        <taxon>Tritrichomonas</taxon>
    </lineage>
</organism>
<proteinExistence type="predicted"/>
<dbReference type="Proteomes" id="UP000179807">
    <property type="component" value="Unassembled WGS sequence"/>
</dbReference>
<evidence type="ECO:0000313" key="2">
    <source>
        <dbReference type="EMBL" id="OHT10743.1"/>
    </source>
</evidence>
<evidence type="ECO:0000313" key="3">
    <source>
        <dbReference type="Proteomes" id="UP000179807"/>
    </source>
</evidence>
<sequence length="390" mass="45175">MKVSPKPKSPRIAQHNLNSPTYRKPTSSTTSRIRKPQQPLFENNKSYTFKDSYEQRISPQKSDKKKISIESYSTYSEDVALLSDQSFPEDANEEEISTQIELKRAYEECIEVLQKSNDESNIIISDMKQLIEDGVEAHSVTFSNNKIKRDSTDIQKYLKKTRENYKFLCAQRNAIISIDLHHSKQADISNAIFALQMENSLISETCLRMNVDIQELNSRIQALVKEVQKNTPSKTRNQSPEDRIIQYKIEQFSDNLKLLNSVKMPDVIENTEYENNTDFKPDKSLLRARGMNSMMMRFGYDAQSNFIKIISQFEDISEKCSLIWPKLNGFDVDEKIMRQFMNEMWEQAALNDQIRTLQFHTENVLKNANVKYNDTSLSGLTDALRNAINA</sequence>
<dbReference type="RefSeq" id="XP_068363879.1">
    <property type="nucleotide sequence ID" value="XM_068501063.1"/>
</dbReference>
<accession>A0A1J4KH50</accession>
<feature type="region of interest" description="Disordered" evidence="1">
    <location>
        <begin position="1"/>
        <end position="46"/>
    </location>
</feature>
<dbReference type="EMBL" id="MLAK01000603">
    <property type="protein sequence ID" value="OHT10743.1"/>
    <property type="molecule type" value="Genomic_DNA"/>
</dbReference>
<name>A0A1J4KH50_9EUKA</name>
<dbReference type="VEuPathDB" id="TrichDB:TRFO_19875"/>
<dbReference type="GeneID" id="94835767"/>
<feature type="compositionally biased region" description="Polar residues" evidence="1">
    <location>
        <begin position="15"/>
        <end position="31"/>
    </location>
</feature>
<protein>
    <submittedName>
        <fullName evidence="2">Uncharacterized protein</fullName>
    </submittedName>
</protein>
<reference evidence="2" key="1">
    <citation type="submission" date="2016-10" db="EMBL/GenBank/DDBJ databases">
        <authorList>
            <person name="Benchimol M."/>
            <person name="Almeida L.G."/>
            <person name="Vasconcelos A.T."/>
            <person name="Perreira-Neves A."/>
            <person name="Rosa I.A."/>
            <person name="Tasca T."/>
            <person name="Bogo M.R."/>
            <person name="de Souza W."/>
        </authorList>
    </citation>
    <scope>NUCLEOTIDE SEQUENCE [LARGE SCALE GENOMIC DNA]</scope>
    <source>
        <strain evidence="2">K</strain>
    </source>
</reference>
<keyword evidence="3" id="KW-1185">Reference proteome</keyword>
<dbReference type="AlphaFoldDB" id="A0A1J4KH50"/>